<dbReference type="InterPro" id="IPR000563">
    <property type="entry name" value="Flag_FliH"/>
</dbReference>
<comment type="function">
    <text evidence="1">Needed for flagellar regrowth and assembly.</text>
</comment>
<proteinExistence type="inferred from homology"/>
<organism evidence="12 13">
    <name type="scientific">Shewanella corallii</name>
    <dbReference type="NCBI Taxonomy" id="560080"/>
    <lineage>
        <taxon>Bacteria</taxon>
        <taxon>Pseudomonadati</taxon>
        <taxon>Pseudomonadota</taxon>
        <taxon>Gammaproteobacteria</taxon>
        <taxon>Alteromonadales</taxon>
        <taxon>Shewanellaceae</taxon>
        <taxon>Shewanella</taxon>
    </lineage>
</organism>
<dbReference type="InterPro" id="IPR051472">
    <property type="entry name" value="T3SS_Stator/FliH"/>
</dbReference>
<dbReference type="PANTHER" id="PTHR34982">
    <property type="entry name" value="YOP PROTEINS TRANSLOCATION PROTEIN L"/>
    <property type="match status" value="1"/>
</dbReference>
<dbReference type="EMBL" id="JAKIKT010000001">
    <property type="protein sequence ID" value="MCL2913130.1"/>
    <property type="molecule type" value="Genomic_DNA"/>
</dbReference>
<keyword evidence="5" id="KW-0813">Transport</keyword>
<name>A0ABT0N4P1_9GAMM</name>
<reference evidence="12 13" key="1">
    <citation type="submission" date="2022-01" db="EMBL/GenBank/DDBJ databases">
        <title>Whole genome-based taxonomy of the Shewanellaceae.</title>
        <authorList>
            <person name="Martin-Rodriguez A.J."/>
        </authorList>
    </citation>
    <scope>NUCLEOTIDE SEQUENCE [LARGE SCALE GENOMIC DNA]</scope>
    <source>
        <strain evidence="12 13">DSM 21332</strain>
    </source>
</reference>
<accession>A0ABT0N4P1</accession>
<evidence type="ECO:0000256" key="3">
    <source>
        <dbReference type="ARBA" id="ARBA00006602"/>
    </source>
</evidence>
<sequence>MSSSDTDTKVVTARKPYLSGDDTRVFEAWDLPNVGMSDTAPKSDAFGYKERLGRPDEEEPENMMPPTMAELEQIRAEAEQEGFAEGKEKGYREGLEQGHTQGHEQGMAEGLEQGRQQGFDEGMQRSTEVLAKLESAMAKLQAPLALLDTEVEMELVKFSMMLAQSVVMAELKTHPEHVLTALRQGVDALPIKQQQVSIRVHPEDARRVGEAYSHSQLEKQGWEIESDPTLSEGDCLVQTQRSQVDLRLSERLAKVLAMPDEQLAELQRDYDNRRHELEASNQLSQQSINKEQPIDGNAVDVEGVAESSLTEEPVQELQPDDTSPLSSEHQPIAGDEGESNTAEQADKQEADDGQQQEPTAD</sequence>
<dbReference type="NCBIfam" id="NF004270">
    <property type="entry name" value="PRK05687.2-1"/>
    <property type="match status" value="1"/>
</dbReference>
<comment type="subcellular location">
    <subcellularLocation>
        <location evidence="2">Cytoplasm</location>
    </subcellularLocation>
</comment>
<evidence type="ECO:0000256" key="10">
    <source>
        <dbReference type="SAM" id="MobiDB-lite"/>
    </source>
</evidence>
<protein>
    <recommendedName>
        <fullName evidence="4">Flagellar assembly protein FliH</fullName>
    </recommendedName>
</protein>
<keyword evidence="12" id="KW-0969">Cilium</keyword>
<evidence type="ECO:0000313" key="12">
    <source>
        <dbReference type="EMBL" id="MCL2913130.1"/>
    </source>
</evidence>
<feature type="compositionally biased region" description="Polar residues" evidence="10">
    <location>
        <begin position="320"/>
        <end position="329"/>
    </location>
</feature>
<keyword evidence="6" id="KW-0963">Cytoplasm</keyword>
<gene>
    <name evidence="12" type="primary">fliH</name>
    <name evidence="12" type="ORF">L2725_04940</name>
</gene>
<dbReference type="InterPro" id="IPR018035">
    <property type="entry name" value="Flagellar_FliH/T3SS_HrpE"/>
</dbReference>
<evidence type="ECO:0000313" key="13">
    <source>
        <dbReference type="Proteomes" id="UP001202831"/>
    </source>
</evidence>
<keyword evidence="9" id="KW-1006">Bacterial flagellum protein export</keyword>
<dbReference type="Proteomes" id="UP001202831">
    <property type="component" value="Unassembled WGS sequence"/>
</dbReference>
<evidence type="ECO:0000256" key="4">
    <source>
        <dbReference type="ARBA" id="ARBA00016507"/>
    </source>
</evidence>
<evidence type="ECO:0000256" key="7">
    <source>
        <dbReference type="ARBA" id="ARBA00022795"/>
    </source>
</evidence>
<comment type="caution">
    <text evidence="12">The sequence shown here is derived from an EMBL/GenBank/DDBJ whole genome shotgun (WGS) entry which is preliminary data.</text>
</comment>
<feature type="region of interest" description="Disordered" evidence="10">
    <location>
        <begin position="301"/>
        <end position="361"/>
    </location>
</feature>
<evidence type="ECO:0000259" key="11">
    <source>
        <dbReference type="Pfam" id="PF02108"/>
    </source>
</evidence>
<keyword evidence="8" id="KW-0653">Protein transport</keyword>
<keyword evidence="12" id="KW-0966">Cell projection</keyword>
<dbReference type="Pfam" id="PF02108">
    <property type="entry name" value="FliH"/>
    <property type="match status" value="1"/>
</dbReference>
<keyword evidence="12" id="KW-0282">Flagellum</keyword>
<evidence type="ECO:0000256" key="9">
    <source>
        <dbReference type="ARBA" id="ARBA00023225"/>
    </source>
</evidence>
<evidence type="ECO:0000256" key="8">
    <source>
        <dbReference type="ARBA" id="ARBA00022927"/>
    </source>
</evidence>
<keyword evidence="13" id="KW-1185">Reference proteome</keyword>
<evidence type="ECO:0000256" key="2">
    <source>
        <dbReference type="ARBA" id="ARBA00004496"/>
    </source>
</evidence>
<feature type="domain" description="Flagellar assembly protein FliH/Type III secretion system HrpE" evidence="11">
    <location>
        <begin position="129"/>
        <end position="254"/>
    </location>
</feature>
<dbReference type="RefSeq" id="WP_249247913.1">
    <property type="nucleotide sequence ID" value="NZ_JAKIKT010000001.1"/>
</dbReference>
<keyword evidence="7" id="KW-1005">Bacterial flagellum biogenesis</keyword>
<evidence type="ECO:0000256" key="1">
    <source>
        <dbReference type="ARBA" id="ARBA00003041"/>
    </source>
</evidence>
<evidence type="ECO:0000256" key="6">
    <source>
        <dbReference type="ARBA" id="ARBA00022490"/>
    </source>
</evidence>
<dbReference type="PANTHER" id="PTHR34982:SF1">
    <property type="entry name" value="FLAGELLAR ASSEMBLY PROTEIN FLIH"/>
    <property type="match status" value="1"/>
</dbReference>
<feature type="region of interest" description="Disordered" evidence="10">
    <location>
        <begin position="33"/>
        <end position="63"/>
    </location>
</feature>
<feature type="compositionally biased region" description="Acidic residues" evidence="10">
    <location>
        <begin position="351"/>
        <end position="361"/>
    </location>
</feature>
<evidence type="ECO:0000256" key="5">
    <source>
        <dbReference type="ARBA" id="ARBA00022448"/>
    </source>
</evidence>
<dbReference type="PRINTS" id="PR01003">
    <property type="entry name" value="FLGFLIH"/>
</dbReference>
<comment type="similarity">
    <text evidence="3">Belongs to the FliH family.</text>
</comment>